<gene>
    <name evidence="3" type="primary">LOC105054012</name>
</gene>
<dbReference type="AlphaFoldDB" id="A0A6I9RWX9"/>
<dbReference type="OrthoDB" id="757680at2759"/>
<evidence type="ECO:0000313" key="3">
    <source>
        <dbReference type="RefSeq" id="XP_010933686.2"/>
    </source>
</evidence>
<proteinExistence type="predicted"/>
<feature type="region of interest" description="Disordered" evidence="1">
    <location>
        <begin position="170"/>
        <end position="192"/>
    </location>
</feature>
<keyword evidence="2" id="KW-1185">Reference proteome</keyword>
<dbReference type="InParanoid" id="A0A6I9RWX9"/>
<dbReference type="RefSeq" id="XP_010933686.2">
    <property type="nucleotide sequence ID" value="XM_010935384.3"/>
</dbReference>
<organism evidence="2 3">
    <name type="scientific">Elaeis guineensis var. tenera</name>
    <name type="common">Oil palm</name>
    <dbReference type="NCBI Taxonomy" id="51953"/>
    <lineage>
        <taxon>Eukaryota</taxon>
        <taxon>Viridiplantae</taxon>
        <taxon>Streptophyta</taxon>
        <taxon>Embryophyta</taxon>
        <taxon>Tracheophyta</taxon>
        <taxon>Spermatophyta</taxon>
        <taxon>Magnoliopsida</taxon>
        <taxon>Liliopsida</taxon>
        <taxon>Arecaceae</taxon>
        <taxon>Arecoideae</taxon>
        <taxon>Cocoseae</taxon>
        <taxon>Elaeidinae</taxon>
        <taxon>Elaeis</taxon>
    </lineage>
</organism>
<accession>A0A6I9RWX9</accession>
<name>A0A6I9RWX9_ELAGV</name>
<evidence type="ECO:0000313" key="2">
    <source>
        <dbReference type="Proteomes" id="UP000504607"/>
    </source>
</evidence>
<feature type="region of interest" description="Disordered" evidence="1">
    <location>
        <begin position="308"/>
        <end position="340"/>
    </location>
</feature>
<feature type="region of interest" description="Disordered" evidence="1">
    <location>
        <begin position="71"/>
        <end position="99"/>
    </location>
</feature>
<dbReference type="Proteomes" id="UP000504607">
    <property type="component" value="Chromosome 1"/>
</dbReference>
<feature type="compositionally biased region" description="Basic and acidic residues" evidence="1">
    <location>
        <begin position="476"/>
        <end position="490"/>
    </location>
</feature>
<reference evidence="3" key="1">
    <citation type="submission" date="2025-08" db="UniProtKB">
        <authorList>
            <consortium name="RefSeq"/>
        </authorList>
    </citation>
    <scope>IDENTIFICATION</scope>
</reference>
<feature type="region of interest" description="Disordered" evidence="1">
    <location>
        <begin position="465"/>
        <end position="490"/>
    </location>
</feature>
<sequence>MHYLLPSIPPNPHLVLSRSPVPMPTLKSSVGSKSSNLHLGGGAGDGFFYCAQDERSRALRSSWISRLRLPSLPPLPASRPPPTPPPAAPSPRPVAADSPCTSDGILGLKHTVSTDESYTPTSIFNLNSAFIVRHHLNYIPKKPASRPPPTLPRAHVVTGFGHFQVRTGSALSGRADGNPGGDGGVTEALGRRDNGKDGNFAWFRTMAHLGEDRRGKEIYGEEGEIGFCKGRQQKSLNWEEIRDRNAWSLPQQKVADGQNAVRLSPIFQFQPPLRSGYLGDSRVVGHGEMARDTGLFVPPVGEVNSHFVDTDPASSSQKLSQMRLASDENAPSSQKLSQMRLASNKNMCSPLAISYLPPRDLINESASQRACDQRLSVDPWHASSSVQHVARSRGIAYHDGTDDTAPSRTFSESHILHHNVAPRHLERHASAYMDEPEEPFSFWNMGRLKGKNTVSSVSQTIALTSNLSRKQNPNIDDFHPSKSRKLSSED</sequence>
<protein>
    <submittedName>
        <fullName evidence="3">Uncharacterized protein LOC105054012</fullName>
    </submittedName>
</protein>
<evidence type="ECO:0000256" key="1">
    <source>
        <dbReference type="SAM" id="MobiDB-lite"/>
    </source>
</evidence>
<feature type="compositionally biased region" description="Polar residues" evidence="1">
    <location>
        <begin position="465"/>
        <end position="474"/>
    </location>
</feature>
<feature type="compositionally biased region" description="Polar residues" evidence="1">
    <location>
        <begin position="329"/>
        <end position="340"/>
    </location>
</feature>
<feature type="compositionally biased region" description="Pro residues" evidence="1">
    <location>
        <begin position="71"/>
        <end position="92"/>
    </location>
</feature>